<keyword evidence="3" id="KW-0812">Transmembrane</keyword>
<feature type="transmembrane region" description="Helical" evidence="3">
    <location>
        <begin position="30"/>
        <end position="51"/>
    </location>
</feature>
<keyword evidence="1" id="KW-0175">Coiled coil</keyword>
<protein>
    <submittedName>
        <fullName evidence="4">Uncharacterized protein</fullName>
    </submittedName>
</protein>
<dbReference type="RefSeq" id="WP_016442250.1">
    <property type="nucleotide sequence ID" value="NZ_KE150262.1"/>
</dbReference>
<accession>S2VIH5</accession>
<organism evidence="4 5">
    <name type="scientific">Actinotignum schaalii FB123-CNA-2</name>
    <dbReference type="NCBI Taxonomy" id="883067"/>
    <lineage>
        <taxon>Bacteria</taxon>
        <taxon>Bacillati</taxon>
        <taxon>Actinomycetota</taxon>
        <taxon>Actinomycetes</taxon>
        <taxon>Actinomycetales</taxon>
        <taxon>Actinomycetaceae</taxon>
        <taxon>Actinotignum</taxon>
    </lineage>
</organism>
<comment type="caution">
    <text evidence="4">The sequence shown here is derived from an EMBL/GenBank/DDBJ whole genome shotgun (WGS) entry which is preliminary data.</text>
</comment>
<feature type="region of interest" description="Disordered" evidence="2">
    <location>
        <begin position="243"/>
        <end position="317"/>
    </location>
</feature>
<dbReference type="OrthoDB" id="10021361at2"/>
<feature type="region of interest" description="Disordered" evidence="2">
    <location>
        <begin position="1"/>
        <end position="20"/>
    </location>
</feature>
<feature type="coiled-coil region" evidence="1">
    <location>
        <begin position="130"/>
        <end position="157"/>
    </location>
</feature>
<name>S2VIH5_9ACTO</name>
<dbReference type="EMBL" id="AGWM01000007">
    <property type="protein sequence ID" value="EPD27258.1"/>
    <property type="molecule type" value="Genomic_DNA"/>
</dbReference>
<evidence type="ECO:0000313" key="4">
    <source>
        <dbReference type="EMBL" id="EPD27258.1"/>
    </source>
</evidence>
<evidence type="ECO:0000313" key="5">
    <source>
        <dbReference type="Proteomes" id="UP000014393"/>
    </source>
</evidence>
<feature type="compositionally biased region" description="Low complexity" evidence="2">
    <location>
        <begin position="243"/>
        <end position="256"/>
    </location>
</feature>
<sequence length="337" mass="33719">MSEQTTLDEMTAVASDAATTEQGKARGRRVWLWPTVAVSVAVLAGAGVYLAGRSSGTDEARATYSEAVTLTEQARSALQAAVDGVGFTAQECEADGGVPADCQALFQAVEAARAGLAEPFKPANAKDLDAATARSQAKELQAASKDLDAQATQIKDAAGKVESQFTAATSAYLSSDAASFAASCEAATTTARGVESLAGEADGLAADCKSFAASEKSARLSVLKEKTAALQARVDALNNKAAAAQTPAAVPAPAVSSGGGSEDAGGYSDSGYSATESGSSWTSDDSYDAPAPAPVAPAPDPAPADNGGGWVNTGDIIVDNTSGEGVCGDEFGNTWPC</sequence>
<dbReference type="Proteomes" id="UP000014393">
    <property type="component" value="Unassembled WGS sequence"/>
</dbReference>
<proteinExistence type="predicted"/>
<dbReference type="PATRIC" id="fig|883067.3.peg.608"/>
<evidence type="ECO:0000256" key="3">
    <source>
        <dbReference type="SAM" id="Phobius"/>
    </source>
</evidence>
<keyword evidence="5" id="KW-1185">Reference proteome</keyword>
<gene>
    <name evidence="4" type="ORF">HMPREF9237_00615</name>
</gene>
<dbReference type="AlphaFoldDB" id="S2VIH5"/>
<reference evidence="4 5" key="1">
    <citation type="submission" date="2013-05" db="EMBL/GenBank/DDBJ databases">
        <title>The Genome Sequence of Actinobaculum schaalii FB123-CNA2.</title>
        <authorList>
            <consortium name="The Broad Institute Genomics Platform"/>
            <person name="Earl A."/>
            <person name="Ward D."/>
            <person name="Feldgarden M."/>
            <person name="Gevers D."/>
            <person name="Saerens B."/>
            <person name="Vaneechoutte M."/>
            <person name="Walker B."/>
            <person name="Young S."/>
            <person name="Zeng Q."/>
            <person name="Gargeya S."/>
            <person name="Fitzgerald M."/>
            <person name="Haas B."/>
            <person name="Abouelleil A."/>
            <person name="Allen A.W."/>
            <person name="Alvarado L."/>
            <person name="Arachchi H.M."/>
            <person name="Berlin A.M."/>
            <person name="Chapman S.B."/>
            <person name="Gainer-Dewar J."/>
            <person name="Goldberg J."/>
            <person name="Griggs A."/>
            <person name="Gujja S."/>
            <person name="Hansen M."/>
            <person name="Howarth C."/>
            <person name="Imamovic A."/>
            <person name="Ireland A."/>
            <person name="Larimer J."/>
            <person name="McCowan C."/>
            <person name="Murphy C."/>
            <person name="Pearson M."/>
            <person name="Poon T.W."/>
            <person name="Priest M."/>
            <person name="Roberts A."/>
            <person name="Saif S."/>
            <person name="Shea T."/>
            <person name="Sisk P."/>
            <person name="Sykes S."/>
            <person name="Wortman J."/>
            <person name="Nusbaum C."/>
            <person name="Birren B."/>
        </authorList>
    </citation>
    <scope>NUCLEOTIDE SEQUENCE [LARGE SCALE GENOMIC DNA]</scope>
    <source>
        <strain evidence="4 5">FB123-CNA-2</strain>
    </source>
</reference>
<keyword evidence="3" id="KW-1133">Transmembrane helix</keyword>
<feature type="compositionally biased region" description="Pro residues" evidence="2">
    <location>
        <begin position="291"/>
        <end position="302"/>
    </location>
</feature>
<evidence type="ECO:0000256" key="1">
    <source>
        <dbReference type="SAM" id="Coils"/>
    </source>
</evidence>
<dbReference type="HOGENOM" id="CLU_822929_0_0_11"/>
<evidence type="ECO:0000256" key="2">
    <source>
        <dbReference type="SAM" id="MobiDB-lite"/>
    </source>
</evidence>
<keyword evidence="3" id="KW-0472">Membrane</keyword>
<feature type="compositionally biased region" description="Polar residues" evidence="2">
    <location>
        <begin position="270"/>
        <end position="284"/>
    </location>
</feature>